<dbReference type="Gene3D" id="2.40.420.20">
    <property type="match status" value="1"/>
</dbReference>
<feature type="domain" description="Multidrug resistance protein MdtA-like barrel-sandwich hybrid" evidence="4">
    <location>
        <begin position="94"/>
        <end position="227"/>
    </location>
</feature>
<keyword evidence="2" id="KW-1133">Transmembrane helix</keyword>
<organism evidence="6 7">
    <name type="scientific">Paludibaculum fermentans</name>
    <dbReference type="NCBI Taxonomy" id="1473598"/>
    <lineage>
        <taxon>Bacteria</taxon>
        <taxon>Pseudomonadati</taxon>
        <taxon>Acidobacteriota</taxon>
        <taxon>Terriglobia</taxon>
        <taxon>Bryobacterales</taxon>
        <taxon>Bryobacteraceae</taxon>
        <taxon>Paludibaculum</taxon>
    </lineage>
</organism>
<dbReference type="Pfam" id="PF25917">
    <property type="entry name" value="BSH_RND"/>
    <property type="match status" value="1"/>
</dbReference>
<keyword evidence="2" id="KW-0472">Membrane</keyword>
<reference evidence="6 7" key="1">
    <citation type="submission" date="2020-10" db="EMBL/GenBank/DDBJ databases">
        <title>Complete genome sequence of Paludibaculum fermentans P105T, a facultatively anaerobic acidobacterium capable of dissimilatory Fe(III) reduction.</title>
        <authorList>
            <person name="Dedysh S.N."/>
            <person name="Beletsky A.V."/>
            <person name="Kulichevskaya I.S."/>
            <person name="Mardanov A.V."/>
            <person name="Ravin N.V."/>
        </authorList>
    </citation>
    <scope>NUCLEOTIDE SEQUENCE [LARGE SCALE GENOMIC DNA]</scope>
    <source>
        <strain evidence="6 7">P105</strain>
    </source>
</reference>
<protein>
    <submittedName>
        <fullName evidence="6">Efflux RND transporter periplasmic adaptor subunit</fullName>
    </submittedName>
</protein>
<dbReference type="Gene3D" id="1.10.287.470">
    <property type="entry name" value="Helix hairpin bin"/>
    <property type="match status" value="1"/>
</dbReference>
<dbReference type="Pfam" id="PF25876">
    <property type="entry name" value="HH_MFP_RND"/>
    <property type="match status" value="1"/>
</dbReference>
<dbReference type="Gene3D" id="2.40.30.170">
    <property type="match status" value="1"/>
</dbReference>
<keyword evidence="7" id="KW-1185">Reference proteome</keyword>
<evidence type="ECO:0000259" key="3">
    <source>
        <dbReference type="Pfam" id="PF25876"/>
    </source>
</evidence>
<dbReference type="EMBL" id="CP063849">
    <property type="protein sequence ID" value="QOY91709.1"/>
    <property type="molecule type" value="Genomic_DNA"/>
</dbReference>
<accession>A0A7S7NYT0</accession>
<evidence type="ECO:0000259" key="5">
    <source>
        <dbReference type="Pfam" id="PF25954"/>
    </source>
</evidence>
<dbReference type="GO" id="GO:0015562">
    <property type="term" value="F:efflux transmembrane transporter activity"/>
    <property type="evidence" value="ECO:0007669"/>
    <property type="project" value="TreeGrafter"/>
</dbReference>
<evidence type="ECO:0000259" key="4">
    <source>
        <dbReference type="Pfam" id="PF25917"/>
    </source>
</evidence>
<sequence length="395" mass="42411">MTSEVEPTQTETPPEVRPANGAMRILSMISLTILAGLAALVFTGVRARSAATETLSHSAQDGAARRVSVVRPQLAGDQEELVLPASIQAYAEAPIYARTHGYLKRWYFDIGAHVKEGDLLAEIETPEVDHQLAQARADLQSVQANLELARTTAARWNGLLARHAVSKQETDQAVSDLTAKQAAVDASMANVRRLEELQGYEKVYAPFEGVITARQTDVGALIDAGSSPRELFHLASIRKLRVFVAVPEVSSASVRNGAPVRLTADQFPNRVFQGVLVRNSSSIDPASRTLNVEVDIDNSSGELLPGSYAFVHLRVPGAAKAWEIPSSALLFRAEGLRVAVVRGSRAELVPISIGRDFGAMVEVNSGLRPDDEVVQSPSDSLITGTPVQIAKAAQK</sequence>
<dbReference type="SUPFAM" id="SSF111369">
    <property type="entry name" value="HlyD-like secretion proteins"/>
    <property type="match status" value="1"/>
</dbReference>
<keyword evidence="2" id="KW-0812">Transmembrane</keyword>
<dbReference type="Gene3D" id="2.40.50.100">
    <property type="match status" value="1"/>
</dbReference>
<dbReference type="PANTHER" id="PTHR30469:SF37">
    <property type="entry name" value="RAGD PROTEIN"/>
    <property type="match status" value="1"/>
</dbReference>
<dbReference type="InterPro" id="IPR058625">
    <property type="entry name" value="MdtA-like_BSH"/>
</dbReference>
<dbReference type="InterPro" id="IPR006143">
    <property type="entry name" value="RND_pump_MFP"/>
</dbReference>
<gene>
    <name evidence="6" type="ORF">IRI77_17730</name>
</gene>
<dbReference type="PANTHER" id="PTHR30469">
    <property type="entry name" value="MULTIDRUG RESISTANCE PROTEIN MDTA"/>
    <property type="match status" value="1"/>
</dbReference>
<dbReference type="Pfam" id="PF25954">
    <property type="entry name" value="Beta-barrel_RND_2"/>
    <property type="match status" value="1"/>
</dbReference>
<dbReference type="KEGG" id="pfer:IRI77_17730"/>
<proteinExistence type="inferred from homology"/>
<evidence type="ECO:0000313" key="7">
    <source>
        <dbReference type="Proteomes" id="UP000593892"/>
    </source>
</evidence>
<dbReference type="InterPro" id="IPR058624">
    <property type="entry name" value="MdtA-like_HH"/>
</dbReference>
<feature type="domain" description="CusB-like beta-barrel" evidence="5">
    <location>
        <begin position="244"/>
        <end position="314"/>
    </location>
</feature>
<dbReference type="GO" id="GO:1990281">
    <property type="term" value="C:efflux pump complex"/>
    <property type="evidence" value="ECO:0007669"/>
    <property type="project" value="TreeGrafter"/>
</dbReference>
<evidence type="ECO:0000256" key="1">
    <source>
        <dbReference type="ARBA" id="ARBA00009477"/>
    </source>
</evidence>
<dbReference type="InterPro" id="IPR058792">
    <property type="entry name" value="Beta-barrel_RND_2"/>
</dbReference>
<dbReference type="AlphaFoldDB" id="A0A7S7NYT0"/>
<evidence type="ECO:0000256" key="2">
    <source>
        <dbReference type="SAM" id="Phobius"/>
    </source>
</evidence>
<feature type="domain" description="Multidrug resistance protein MdtA-like alpha-helical hairpin" evidence="3">
    <location>
        <begin position="131"/>
        <end position="191"/>
    </location>
</feature>
<evidence type="ECO:0000313" key="6">
    <source>
        <dbReference type="EMBL" id="QOY91709.1"/>
    </source>
</evidence>
<feature type="transmembrane region" description="Helical" evidence="2">
    <location>
        <begin position="25"/>
        <end position="45"/>
    </location>
</feature>
<dbReference type="Proteomes" id="UP000593892">
    <property type="component" value="Chromosome"/>
</dbReference>
<dbReference type="NCBIfam" id="TIGR01730">
    <property type="entry name" value="RND_mfp"/>
    <property type="match status" value="1"/>
</dbReference>
<name>A0A7S7NYT0_PALFE</name>
<comment type="similarity">
    <text evidence="1">Belongs to the membrane fusion protein (MFP) (TC 8.A.1) family.</text>
</comment>